<proteinExistence type="predicted"/>
<dbReference type="Pfam" id="PF01381">
    <property type="entry name" value="HTH_3"/>
    <property type="match status" value="1"/>
</dbReference>
<evidence type="ECO:0000313" key="3">
    <source>
        <dbReference type="Proteomes" id="UP000199361"/>
    </source>
</evidence>
<dbReference type="InterPro" id="IPR001387">
    <property type="entry name" value="Cro/C1-type_HTH"/>
</dbReference>
<dbReference type="STRING" id="568860.SAMN05421811_1364"/>
<accession>A0A1I0LVX6</accession>
<evidence type="ECO:0000313" key="2">
    <source>
        <dbReference type="EMBL" id="SEU48192.1"/>
    </source>
</evidence>
<feature type="domain" description="HTH cro/C1-type" evidence="1">
    <location>
        <begin position="1"/>
        <end position="56"/>
    </location>
</feature>
<name>A0A1I0LVX6_9ACTN</name>
<sequence>MQSYRKLRGLSQRELAARSGVALSLIRKVEQGERKSVRIETVRAWATALDVTTTALLGPVPETEQQSGNGDRLAPLRQALQGLPADVEDVPTADGLRSAIASAVRLYHDDEYAELTTILPVLVKEAQTPVEHGGPEALAVRARVLQLVGSLATQTRAFDVAEIALEGAVTDAIETGDRVEAASAVITSCWLLLRRRRLDEARSRAVDWADEIEPRMSRATSTELSAWGWLLLRGSAAAIRDNRPDEADEMMRLALSGAVRMGREHGSYHEYFTTFGPATVQMKRVENAVIEHHPERALRLAREVPPGSRPTSDNRNRHLLDVANAHVMLREYDKALDILSQLACEAPAWLPNQRYAKDMLQTIVGRRRTLTPEMRKLANAVGLEP</sequence>
<dbReference type="PROSITE" id="PS50943">
    <property type="entry name" value="HTH_CROC1"/>
    <property type="match status" value="1"/>
</dbReference>
<organism evidence="2 3">
    <name type="scientific">Nonomuraea wenchangensis</name>
    <dbReference type="NCBI Taxonomy" id="568860"/>
    <lineage>
        <taxon>Bacteria</taxon>
        <taxon>Bacillati</taxon>
        <taxon>Actinomycetota</taxon>
        <taxon>Actinomycetes</taxon>
        <taxon>Streptosporangiales</taxon>
        <taxon>Streptosporangiaceae</taxon>
        <taxon>Nonomuraea</taxon>
    </lineage>
</organism>
<dbReference type="Gene3D" id="1.10.260.40">
    <property type="entry name" value="lambda repressor-like DNA-binding domains"/>
    <property type="match status" value="1"/>
</dbReference>
<dbReference type="SMART" id="SM00530">
    <property type="entry name" value="HTH_XRE"/>
    <property type="match status" value="1"/>
</dbReference>
<dbReference type="SUPFAM" id="SSF47413">
    <property type="entry name" value="lambda repressor-like DNA-binding domains"/>
    <property type="match status" value="1"/>
</dbReference>
<dbReference type="AlphaFoldDB" id="A0A1I0LVX6"/>
<dbReference type="InterPro" id="IPR010982">
    <property type="entry name" value="Lambda_DNA-bd_dom_sf"/>
</dbReference>
<gene>
    <name evidence="2" type="ORF">SAMN05421811_1364</name>
</gene>
<evidence type="ECO:0000259" key="1">
    <source>
        <dbReference type="PROSITE" id="PS50943"/>
    </source>
</evidence>
<dbReference type="CDD" id="cd00093">
    <property type="entry name" value="HTH_XRE"/>
    <property type="match status" value="1"/>
</dbReference>
<dbReference type="GO" id="GO:0003677">
    <property type="term" value="F:DNA binding"/>
    <property type="evidence" value="ECO:0007669"/>
    <property type="project" value="InterPro"/>
</dbReference>
<reference evidence="2 3" key="1">
    <citation type="submission" date="2016-10" db="EMBL/GenBank/DDBJ databases">
        <authorList>
            <person name="de Groot N.N."/>
        </authorList>
    </citation>
    <scope>NUCLEOTIDE SEQUENCE [LARGE SCALE GENOMIC DNA]</scope>
    <source>
        <strain evidence="2 3">CGMCC 4.5598</strain>
    </source>
</reference>
<protein>
    <submittedName>
        <fullName evidence="2">Helix-turn-helix</fullName>
    </submittedName>
</protein>
<dbReference type="EMBL" id="FOHX01000036">
    <property type="protein sequence ID" value="SEU48192.1"/>
    <property type="molecule type" value="Genomic_DNA"/>
</dbReference>
<keyword evidence="3" id="KW-1185">Reference proteome</keyword>
<dbReference type="Proteomes" id="UP000199361">
    <property type="component" value="Unassembled WGS sequence"/>
</dbReference>